<dbReference type="AlphaFoldDB" id="A0A134CH68"/>
<comment type="caution">
    <text evidence="1">The sequence shown here is derived from an EMBL/GenBank/DDBJ whole genome shotgun (WGS) entry which is preliminary data.</text>
</comment>
<dbReference type="PATRIC" id="fig|1588748.3.peg.764"/>
<gene>
    <name evidence="1" type="ORF">HMPREF3182_00800</name>
</gene>
<dbReference type="EMBL" id="LSDT01000029">
    <property type="protein sequence ID" value="KXB91578.1"/>
    <property type="molecule type" value="Genomic_DNA"/>
</dbReference>
<protein>
    <submittedName>
        <fullName evidence="1">Uncharacterized protein</fullName>
    </submittedName>
</protein>
<dbReference type="STRING" id="1588748.HMPREF3182_00800"/>
<sequence length="205" mass="24091">MRIQVRYEKHFITFELSVDEIRNWLDIAFIPDDTEEKFRVRAQALVDERYNRPEYNVMHKQERHKGFIEPVKDENGEEIGEFELRIRDVRDSSIFFKDEIDREKAAGYEAVEGFVYAVLKPDVAELFMDVDINCIPINEKAASMINRDEFEMEEEYQKAVARMANNITQKLKRAKQKLKKNISKASDYGICYGYQVGGQNSSNKN</sequence>
<evidence type="ECO:0000313" key="2">
    <source>
        <dbReference type="Proteomes" id="UP000070160"/>
    </source>
</evidence>
<evidence type="ECO:0000313" key="1">
    <source>
        <dbReference type="EMBL" id="KXB91578.1"/>
    </source>
</evidence>
<accession>A0A134CH68</accession>
<dbReference type="Proteomes" id="UP000070160">
    <property type="component" value="Unassembled WGS sequence"/>
</dbReference>
<dbReference type="RefSeq" id="WP_062485532.1">
    <property type="nucleotide sequence ID" value="NZ_KQ960941.1"/>
</dbReference>
<keyword evidence="2" id="KW-1185">Reference proteome</keyword>
<proteinExistence type="predicted"/>
<organism evidence="1 2">
    <name type="scientific">Megasphaera hutchinsoni</name>
    <dbReference type="NCBI Taxonomy" id="1588748"/>
    <lineage>
        <taxon>Bacteria</taxon>
        <taxon>Bacillati</taxon>
        <taxon>Bacillota</taxon>
        <taxon>Negativicutes</taxon>
        <taxon>Veillonellales</taxon>
        <taxon>Veillonellaceae</taxon>
        <taxon>Megasphaera</taxon>
    </lineage>
</organism>
<reference evidence="2" key="1">
    <citation type="submission" date="2016-01" db="EMBL/GenBank/DDBJ databases">
        <authorList>
            <person name="Mitreva M."/>
            <person name="Pepin K.H."/>
            <person name="Mihindukulasuriya K.A."/>
            <person name="Fulton R."/>
            <person name="Fronick C."/>
            <person name="O'Laughlin M."/>
            <person name="Miner T."/>
            <person name="Herter B."/>
            <person name="Rosa B.A."/>
            <person name="Cordes M."/>
            <person name="Tomlinson C."/>
            <person name="Wollam A."/>
            <person name="Palsikar V.B."/>
            <person name="Mardis E.R."/>
            <person name="Wilson R.K."/>
        </authorList>
    </citation>
    <scope>NUCLEOTIDE SEQUENCE [LARGE SCALE GENOMIC DNA]</scope>
    <source>
        <strain evidence="2">KA00182</strain>
    </source>
</reference>
<name>A0A134CH68_9FIRM</name>